<gene>
    <name evidence="2" type="ORF">J2750_002194</name>
</gene>
<evidence type="ECO:0000256" key="1">
    <source>
        <dbReference type="SAM" id="Phobius"/>
    </source>
</evidence>
<proteinExistence type="predicted"/>
<keyword evidence="3" id="KW-1185">Reference proteome</keyword>
<keyword evidence="1" id="KW-0812">Transmembrane</keyword>
<dbReference type="RefSeq" id="WP_270095459.1">
    <property type="nucleotide sequence ID" value="NZ_JAQFFK010000001.1"/>
</dbReference>
<dbReference type="AlphaFoldDB" id="A0AA90ZDP9"/>
<dbReference type="EMBL" id="JAVDQI010000011">
    <property type="protein sequence ID" value="MDR6223718.1"/>
    <property type="molecule type" value="Genomic_DNA"/>
</dbReference>
<keyword evidence="1" id="KW-0472">Membrane</keyword>
<dbReference type="InterPro" id="IPR012427">
    <property type="entry name" value="DUF1622"/>
</dbReference>
<evidence type="ECO:0000313" key="2">
    <source>
        <dbReference type="EMBL" id="MDR6223718.1"/>
    </source>
</evidence>
<dbReference type="Proteomes" id="UP001185015">
    <property type="component" value="Unassembled WGS sequence"/>
</dbReference>
<comment type="caution">
    <text evidence="2">The sequence shown here is derived from an EMBL/GenBank/DDBJ whole genome shotgun (WGS) entry which is preliminary data.</text>
</comment>
<feature type="transmembrane region" description="Helical" evidence="1">
    <location>
        <begin position="6"/>
        <end position="31"/>
    </location>
</feature>
<organism evidence="2 3">
    <name type="scientific">Methanococcoides alaskense</name>
    <dbReference type="NCBI Taxonomy" id="325778"/>
    <lineage>
        <taxon>Archaea</taxon>
        <taxon>Methanobacteriati</taxon>
        <taxon>Methanobacteriota</taxon>
        <taxon>Stenosarchaea group</taxon>
        <taxon>Methanomicrobia</taxon>
        <taxon>Methanosarcinales</taxon>
        <taxon>Methanosarcinaceae</taxon>
        <taxon>Methanococcoides</taxon>
    </lineage>
</organism>
<name>A0AA90ZDP9_9EURY</name>
<evidence type="ECO:0000313" key="3">
    <source>
        <dbReference type="Proteomes" id="UP001185015"/>
    </source>
</evidence>
<dbReference type="PANTHER" id="PTHR38468">
    <property type="entry name" value="SLL0939 PROTEIN"/>
    <property type="match status" value="1"/>
</dbReference>
<dbReference type="PANTHER" id="PTHR38468:SF1">
    <property type="entry name" value="SLL0939 PROTEIN"/>
    <property type="match status" value="1"/>
</dbReference>
<keyword evidence="1" id="KW-1133">Transmembrane helix</keyword>
<reference evidence="2 3" key="1">
    <citation type="submission" date="2023-07" db="EMBL/GenBank/DDBJ databases">
        <title>Genomic Encyclopedia of Type Strains, Phase IV (KMG-IV): sequencing the most valuable type-strain genomes for metagenomic binning, comparative biology and taxonomic classification.</title>
        <authorList>
            <person name="Goeker M."/>
        </authorList>
    </citation>
    <scope>NUCLEOTIDE SEQUENCE [LARGE SCALE GENOMIC DNA]</scope>
    <source>
        <strain evidence="2 3">DSM 17273</strain>
    </source>
</reference>
<accession>A0AA90ZDP9</accession>
<dbReference type="Pfam" id="PF07784">
    <property type="entry name" value="DUF1622"/>
    <property type="match status" value="1"/>
</dbReference>
<sequence length="111" mass="12677">MDTYTIVEIILRSIASLFTIVGTILITYGGFRSTYKLIMLEIFKKPYEYNEIRRDLTNRIIFGLEFYIAADILETVLAPTTEELLLLGAVVGIRTVLGYFLGKEAKEYPLD</sequence>
<protein>
    <submittedName>
        <fullName evidence="2">Membrane protein</fullName>
    </submittedName>
</protein>